<evidence type="ECO:0000313" key="2">
    <source>
        <dbReference type="EMBL" id="MPC77895.1"/>
    </source>
</evidence>
<proteinExistence type="predicted"/>
<keyword evidence="3" id="KW-1185">Reference proteome</keyword>
<accession>A0A5B7I6X3</accession>
<comment type="caution">
    <text evidence="2">The sequence shown here is derived from an EMBL/GenBank/DDBJ whole genome shotgun (WGS) entry which is preliminary data.</text>
</comment>
<evidence type="ECO:0000313" key="3">
    <source>
        <dbReference type="Proteomes" id="UP000324222"/>
    </source>
</evidence>
<dbReference type="Proteomes" id="UP000324222">
    <property type="component" value="Unassembled WGS sequence"/>
</dbReference>
<protein>
    <submittedName>
        <fullName evidence="2">Uncharacterized protein</fullName>
    </submittedName>
</protein>
<feature type="region of interest" description="Disordered" evidence="1">
    <location>
        <begin position="1"/>
        <end position="21"/>
    </location>
</feature>
<evidence type="ECO:0000256" key="1">
    <source>
        <dbReference type="SAM" id="MobiDB-lite"/>
    </source>
</evidence>
<dbReference type="EMBL" id="VSRR010047038">
    <property type="protein sequence ID" value="MPC77895.1"/>
    <property type="molecule type" value="Genomic_DNA"/>
</dbReference>
<dbReference type="AlphaFoldDB" id="A0A5B7I6X3"/>
<gene>
    <name evidence="2" type="ORF">E2C01_072364</name>
</gene>
<organism evidence="2 3">
    <name type="scientific">Portunus trituberculatus</name>
    <name type="common">Swimming crab</name>
    <name type="synonym">Neptunus trituberculatus</name>
    <dbReference type="NCBI Taxonomy" id="210409"/>
    <lineage>
        <taxon>Eukaryota</taxon>
        <taxon>Metazoa</taxon>
        <taxon>Ecdysozoa</taxon>
        <taxon>Arthropoda</taxon>
        <taxon>Crustacea</taxon>
        <taxon>Multicrustacea</taxon>
        <taxon>Malacostraca</taxon>
        <taxon>Eumalacostraca</taxon>
        <taxon>Eucarida</taxon>
        <taxon>Decapoda</taxon>
        <taxon>Pleocyemata</taxon>
        <taxon>Brachyura</taxon>
        <taxon>Eubrachyura</taxon>
        <taxon>Portunoidea</taxon>
        <taxon>Portunidae</taxon>
        <taxon>Portuninae</taxon>
        <taxon>Portunus</taxon>
    </lineage>
</organism>
<name>A0A5B7I6X3_PORTR</name>
<sequence length="181" mass="20199">MSWSPSIAGHSPDGERPTGMYRFPSNVKDLHKGSRHAVEFGQGVTFPPREEQLFSVTSLSPASTDEDNSAPNLALIMDAIAVLRSDMDKLKKESKAVSPARFSGFRSPRQRPAVQRRWSRGMFPVLRQGAKNYRPTENVSEELDKEVTAVVNHPFVSGMQEEDYKAIVEEDVTLRPSNCHA</sequence>
<reference evidence="2 3" key="1">
    <citation type="submission" date="2019-05" db="EMBL/GenBank/DDBJ databases">
        <title>Another draft genome of Portunus trituberculatus and its Hox gene families provides insights of decapod evolution.</title>
        <authorList>
            <person name="Jeong J.-H."/>
            <person name="Song I."/>
            <person name="Kim S."/>
            <person name="Choi T."/>
            <person name="Kim D."/>
            <person name="Ryu S."/>
            <person name="Kim W."/>
        </authorList>
    </citation>
    <scope>NUCLEOTIDE SEQUENCE [LARGE SCALE GENOMIC DNA]</scope>
    <source>
        <tissue evidence="2">Muscle</tissue>
    </source>
</reference>